<accession>I2C715</accession>
<dbReference type="KEGG" id="bqy:MUS_2510"/>
<gene>
    <name evidence="2" type="ORF">MUS_2510</name>
</gene>
<dbReference type="EMBL" id="CP003332">
    <property type="protein sequence ID" value="AFJ62439.1"/>
    <property type="molecule type" value="Genomic_DNA"/>
</dbReference>
<reference evidence="2 3" key="1">
    <citation type="journal article" date="2012" name="J. Biotechnol.">
        <title>Genome sequence of the plant growth promoting strain Bacillus amyloliquefaciens subsp. plantarum B9601-Y2 and expression of mersacidin and other secondary metabolites.</title>
        <authorList>
            <person name="He P."/>
            <person name="Hao K."/>
            <person name="Blom J."/>
            <person name="Ruckert C."/>
            <person name="Vater J."/>
            <person name="Mao Z."/>
            <person name="Wu Y."/>
            <person name="Hou M."/>
            <person name="He P."/>
            <person name="He Y."/>
            <person name="Borriss R."/>
        </authorList>
    </citation>
    <scope>NUCLEOTIDE SEQUENCE [LARGE SCALE GENOMIC DNA]</scope>
    <source>
        <strain evidence="2">Y2</strain>
    </source>
</reference>
<evidence type="ECO:0000313" key="3">
    <source>
        <dbReference type="Proteomes" id="UP000002878"/>
    </source>
</evidence>
<keyword evidence="1" id="KW-0812">Transmembrane</keyword>
<sequence>MTGTTSAPSSFIRNTFSDWRATSSSPIKTVHLKPNFAAAVAAATPCCPAPVSAMIFVLPIFLASRIWPSALLIL</sequence>
<keyword evidence="1" id="KW-1133">Transmembrane helix</keyword>
<dbReference type="HOGENOM" id="CLU_2679783_0_0_9"/>
<proteinExistence type="predicted"/>
<evidence type="ECO:0000313" key="2">
    <source>
        <dbReference type="EMBL" id="AFJ62439.1"/>
    </source>
</evidence>
<feature type="transmembrane region" description="Helical" evidence="1">
    <location>
        <begin position="36"/>
        <end position="62"/>
    </location>
</feature>
<organism evidence="2 3">
    <name type="scientific">Bacillus amyloliquefaciens (strain Y2)</name>
    <name type="common">Bacillus amyloliquefaciens subsp. plantarum (strain B9601-Y2)</name>
    <dbReference type="NCBI Taxonomy" id="1155777"/>
    <lineage>
        <taxon>Bacteria</taxon>
        <taxon>Bacillati</taxon>
        <taxon>Bacillota</taxon>
        <taxon>Bacilli</taxon>
        <taxon>Bacillales</taxon>
        <taxon>Bacillaceae</taxon>
        <taxon>Bacillus</taxon>
        <taxon>Bacillus amyloliquefaciens group</taxon>
    </lineage>
</organism>
<dbReference type="AlphaFoldDB" id="I2C715"/>
<dbReference type="Proteomes" id="UP000002878">
    <property type="component" value="Chromosome"/>
</dbReference>
<keyword evidence="1" id="KW-0472">Membrane</keyword>
<name>I2C715_BACAY</name>
<protein>
    <submittedName>
        <fullName evidence="2">Uncharacterized protein</fullName>
    </submittedName>
</protein>
<evidence type="ECO:0000256" key="1">
    <source>
        <dbReference type="SAM" id="Phobius"/>
    </source>
</evidence>